<dbReference type="InterPro" id="IPR027482">
    <property type="entry name" value="Sec1-like_dom2"/>
</dbReference>
<dbReference type="GO" id="GO:0016192">
    <property type="term" value="P:vesicle-mediated transport"/>
    <property type="evidence" value="ECO:0007669"/>
    <property type="project" value="InterPro"/>
</dbReference>
<gene>
    <name evidence="2" type="ORF">HKI87_04g33430</name>
</gene>
<dbReference type="Proteomes" id="UP001472866">
    <property type="component" value="Chromosome 04"/>
</dbReference>
<sequence>MSGGVQPSLEGSLLPLSELRASAQSNLLNLIDRRPGRKVLVLDPKISGPLALVANIGMLKEHGIEKLYHLEKNLSVADGTTREVVFLVRPTIANVRLISEQIIEAEERSAKRREATTIHFSVYFTPRKTVICERILEECGVLGSIQVDEFPLWLIPFDEDVLSLEIDSVFSDVTVEGDLSSLYDVASAIVQLQKVCGLIPRVTGKGACAKVVSNLAQRLALENDLAGSPQPTEGASRIHDLVLIDRSCDLLSPMCTQLTYEGLVDEILGINNGLVEVPAARGAPGGAEPQQQQRRGRRVPLNSSDVLFRELRDLNFGSVGPKLRNKTMHMREEYQDINTKGFSEVHQFVKKLNIMPVLDRHTELASLIQEKSAMDEKFLRRLRCEQDLLDGRGVDQACEYAEELMFLERAPLESVLRLVSLVSQVNGGVPKKHYDALRRGILHLYGYRSLAGLQRVQGSGLARRHEGGRNAFPQVRKAYRLVVDEADDASPTDISYVYSGYAPLSCRLVDAALRPGGLEQDEAARLIPGPQFTFEQRARGAGQGGEGGGDGGRRTVLVCFIGGVTFAEISALRFMGSQGGLDVNFVVMATKLINGTTLVKSLM</sequence>
<organism evidence="2 3">
    <name type="scientific">Chloropicon roscoffensis</name>
    <dbReference type="NCBI Taxonomy" id="1461544"/>
    <lineage>
        <taxon>Eukaryota</taxon>
        <taxon>Viridiplantae</taxon>
        <taxon>Chlorophyta</taxon>
        <taxon>Chloropicophyceae</taxon>
        <taxon>Chloropicales</taxon>
        <taxon>Chloropicaceae</taxon>
        <taxon>Chloropicon</taxon>
    </lineage>
</organism>
<dbReference type="Gene3D" id="3.90.830.10">
    <property type="entry name" value="Syntaxin Binding Protein 1, Chain A, domain 2"/>
    <property type="match status" value="1"/>
</dbReference>
<name>A0AAX4P6T1_9CHLO</name>
<dbReference type="InterPro" id="IPR001619">
    <property type="entry name" value="Sec1-like"/>
</dbReference>
<accession>A0AAX4P6T1</accession>
<dbReference type="InterPro" id="IPR036045">
    <property type="entry name" value="Sec1-like_sf"/>
</dbReference>
<dbReference type="Gene3D" id="3.40.50.2060">
    <property type="match status" value="1"/>
</dbReference>
<dbReference type="SUPFAM" id="SSF56815">
    <property type="entry name" value="Sec1/munc18-like (SM) proteins"/>
    <property type="match status" value="1"/>
</dbReference>
<evidence type="ECO:0000256" key="1">
    <source>
        <dbReference type="ARBA" id="ARBA00009884"/>
    </source>
</evidence>
<dbReference type="Gene3D" id="3.40.50.1910">
    <property type="match status" value="2"/>
</dbReference>
<evidence type="ECO:0000313" key="2">
    <source>
        <dbReference type="EMBL" id="WZN61808.1"/>
    </source>
</evidence>
<protein>
    <submittedName>
        <fullName evidence="2">Vacuolar protein-sorting-associated protein</fullName>
    </submittedName>
</protein>
<dbReference type="AlphaFoldDB" id="A0AAX4P6T1"/>
<dbReference type="PANTHER" id="PTHR11679">
    <property type="entry name" value="VESICLE PROTEIN SORTING-ASSOCIATED"/>
    <property type="match status" value="1"/>
</dbReference>
<proteinExistence type="inferred from homology"/>
<comment type="similarity">
    <text evidence="1">Belongs to the STXBP/unc-18/SEC1 family.</text>
</comment>
<evidence type="ECO:0000313" key="3">
    <source>
        <dbReference type="Proteomes" id="UP001472866"/>
    </source>
</evidence>
<reference evidence="2 3" key="1">
    <citation type="submission" date="2024-03" db="EMBL/GenBank/DDBJ databases">
        <title>Complete genome sequence of the green alga Chloropicon roscoffensis RCC1871.</title>
        <authorList>
            <person name="Lemieux C."/>
            <person name="Pombert J.-F."/>
            <person name="Otis C."/>
            <person name="Turmel M."/>
        </authorList>
    </citation>
    <scope>NUCLEOTIDE SEQUENCE [LARGE SCALE GENOMIC DNA]</scope>
    <source>
        <strain evidence="2 3">RCC1871</strain>
    </source>
</reference>
<dbReference type="EMBL" id="CP151504">
    <property type="protein sequence ID" value="WZN61808.1"/>
    <property type="molecule type" value="Genomic_DNA"/>
</dbReference>
<keyword evidence="3" id="KW-1185">Reference proteome</keyword>
<dbReference type="InterPro" id="IPR043154">
    <property type="entry name" value="Sec-1-like_dom1"/>
</dbReference>
<dbReference type="Gene3D" id="1.25.40.850">
    <property type="match status" value="1"/>
</dbReference>
<dbReference type="InterPro" id="IPR043127">
    <property type="entry name" value="Sec-1-like_dom3a"/>
</dbReference>
<dbReference type="InterPro" id="IPR043155">
    <property type="entry name" value="VPS33_dom3b"/>
</dbReference>
<dbReference type="Pfam" id="PF00995">
    <property type="entry name" value="Sec1"/>
    <property type="match status" value="1"/>
</dbReference>